<dbReference type="PRINTS" id="PR01270">
    <property type="entry name" value="HDASUPER"/>
</dbReference>
<dbReference type="PRINTS" id="PR01271">
    <property type="entry name" value="HISDACETLASE"/>
</dbReference>
<comment type="caution">
    <text evidence="8">The sequence shown here is derived from an EMBL/GenBank/DDBJ whole genome shotgun (WGS) entry which is preliminary data.</text>
</comment>
<dbReference type="InterPro" id="IPR003084">
    <property type="entry name" value="HDAC_I/II"/>
</dbReference>
<keyword evidence="9" id="KW-1185">Reference proteome</keyword>
<dbReference type="AlphaFoldDB" id="A0A2P6TGM2"/>
<evidence type="ECO:0000256" key="2">
    <source>
        <dbReference type="ARBA" id="ARBA00012111"/>
    </source>
</evidence>
<evidence type="ECO:0000256" key="3">
    <source>
        <dbReference type="ARBA" id="ARBA00022801"/>
    </source>
</evidence>
<evidence type="ECO:0000313" key="8">
    <source>
        <dbReference type="EMBL" id="PRW33263.1"/>
    </source>
</evidence>
<feature type="compositionally biased region" description="Gly residues" evidence="6">
    <location>
        <begin position="428"/>
        <end position="437"/>
    </location>
</feature>
<accession>A0A2P6TGM2</accession>
<sequence length="460" mass="48009">MADLYSGAYEFGDGEPQDPAPCQPQHQLADPSEPTTTASADQEDEEDSPPLSPPPSPPGGPPQLLYVRSERLQQLSRRLAVNADRSELVHGLVEAYGLLEGATVADPQPASVHQLLEFHSRPYLQALAAYDKLSERQQGQYGLEDDCSPFPGLYEHAALTAGGSLAAADGLCSGQHRLAVHLDGGRHHAHKDKAAGFCYVNDVVLAILALLCRFRRVLYVDIDVHHGDAVEEAFHMTHRVLTVSMHKHAPGFFPGTGAPGAGGAGSGRGFALNLSLADGLRDDLFLAAFAELAGGAAAAFKPDCVVLQCGVDGLAQDPIAQAWALSPAAYAAAAAQAASWGVPLLLLGGGGYSSPAAACTWAGVLAALLGKQSPDDIPEHDHFERYGPGFTLSSVTRRLLPPDTNDRAAVLATCRQLVRELQAAVERTGGGGGGDGQAAGAAAKRARRTQELHAAAAAPF</sequence>
<dbReference type="GO" id="GO:0141221">
    <property type="term" value="F:histone deacetylase activity, hydrolytic mechanism"/>
    <property type="evidence" value="ECO:0007669"/>
    <property type="project" value="UniProtKB-EC"/>
</dbReference>
<dbReference type="PANTHER" id="PTHR10625:SF15">
    <property type="entry name" value="HISTONE DEACETYLASE"/>
    <property type="match status" value="1"/>
</dbReference>
<evidence type="ECO:0000313" key="9">
    <source>
        <dbReference type="Proteomes" id="UP000239899"/>
    </source>
</evidence>
<evidence type="ECO:0000259" key="7">
    <source>
        <dbReference type="Pfam" id="PF00850"/>
    </source>
</evidence>
<organism evidence="8 9">
    <name type="scientific">Chlorella sorokiniana</name>
    <name type="common">Freshwater green alga</name>
    <dbReference type="NCBI Taxonomy" id="3076"/>
    <lineage>
        <taxon>Eukaryota</taxon>
        <taxon>Viridiplantae</taxon>
        <taxon>Chlorophyta</taxon>
        <taxon>core chlorophytes</taxon>
        <taxon>Trebouxiophyceae</taxon>
        <taxon>Chlorellales</taxon>
        <taxon>Chlorellaceae</taxon>
        <taxon>Chlorella clade</taxon>
        <taxon>Chlorella</taxon>
    </lineage>
</organism>
<dbReference type="EC" id="3.5.1.98" evidence="2"/>
<gene>
    <name evidence="8" type="ORF">C2E21_7875</name>
</gene>
<comment type="catalytic activity">
    <reaction evidence="5">
        <text>N(6)-acetyl-L-lysyl-[histone] + H2O = L-lysyl-[histone] + acetate</text>
        <dbReference type="Rhea" id="RHEA:58196"/>
        <dbReference type="Rhea" id="RHEA-COMP:9845"/>
        <dbReference type="Rhea" id="RHEA-COMP:11338"/>
        <dbReference type="ChEBI" id="CHEBI:15377"/>
        <dbReference type="ChEBI" id="CHEBI:29969"/>
        <dbReference type="ChEBI" id="CHEBI:30089"/>
        <dbReference type="ChEBI" id="CHEBI:61930"/>
        <dbReference type="EC" id="3.5.1.98"/>
    </reaction>
</comment>
<dbReference type="Gene3D" id="3.40.800.20">
    <property type="entry name" value="Histone deacetylase domain"/>
    <property type="match status" value="1"/>
</dbReference>
<comment type="similarity">
    <text evidence="1">Belongs to the histone deacetylase family. HD type 1 subfamily.</text>
</comment>
<evidence type="ECO:0000256" key="1">
    <source>
        <dbReference type="ARBA" id="ARBA00006457"/>
    </source>
</evidence>
<protein>
    <recommendedName>
        <fullName evidence="2">histone deacetylase</fullName>
        <ecNumber evidence="2">3.5.1.98</ecNumber>
    </recommendedName>
</protein>
<feature type="domain" description="Histone deacetylase" evidence="7">
    <location>
        <begin position="82"/>
        <end position="367"/>
    </location>
</feature>
<dbReference type="InterPro" id="IPR037138">
    <property type="entry name" value="His_deacetylse_dom_sf"/>
</dbReference>
<keyword evidence="4" id="KW-0156">Chromatin regulator</keyword>
<dbReference type="GO" id="GO:0040029">
    <property type="term" value="P:epigenetic regulation of gene expression"/>
    <property type="evidence" value="ECO:0007669"/>
    <property type="project" value="TreeGrafter"/>
</dbReference>
<dbReference type="InterPro" id="IPR000286">
    <property type="entry name" value="HDACs"/>
</dbReference>
<dbReference type="InterPro" id="IPR023801">
    <property type="entry name" value="His_deacetylse_dom"/>
</dbReference>
<evidence type="ECO:0000256" key="6">
    <source>
        <dbReference type="SAM" id="MobiDB-lite"/>
    </source>
</evidence>
<dbReference type="OrthoDB" id="73273at2759"/>
<reference evidence="8 9" key="1">
    <citation type="journal article" date="2018" name="Plant J.">
        <title>Genome sequences of Chlorella sorokiniana UTEX 1602 and Micractinium conductrix SAG 241.80: implications to maltose excretion by a green alga.</title>
        <authorList>
            <person name="Arriola M.B."/>
            <person name="Velmurugan N."/>
            <person name="Zhang Y."/>
            <person name="Plunkett M.H."/>
            <person name="Hondzo H."/>
            <person name="Barney B.M."/>
        </authorList>
    </citation>
    <scope>NUCLEOTIDE SEQUENCE [LARGE SCALE GENOMIC DNA]</scope>
    <source>
        <strain evidence="9">UTEX 1602</strain>
    </source>
</reference>
<dbReference type="Pfam" id="PF00850">
    <property type="entry name" value="Hist_deacetyl"/>
    <property type="match status" value="1"/>
</dbReference>
<proteinExistence type="inferred from homology"/>
<dbReference type="SUPFAM" id="SSF52768">
    <property type="entry name" value="Arginase/deacetylase"/>
    <property type="match status" value="1"/>
</dbReference>
<evidence type="ECO:0000256" key="5">
    <source>
        <dbReference type="ARBA" id="ARBA00048287"/>
    </source>
</evidence>
<dbReference type="PANTHER" id="PTHR10625">
    <property type="entry name" value="HISTONE DEACETYLASE HDAC1-RELATED"/>
    <property type="match status" value="1"/>
</dbReference>
<dbReference type="STRING" id="3076.A0A2P6TGM2"/>
<dbReference type="EMBL" id="LHPG02000017">
    <property type="protein sequence ID" value="PRW33263.1"/>
    <property type="molecule type" value="Genomic_DNA"/>
</dbReference>
<feature type="compositionally biased region" description="Pro residues" evidence="6">
    <location>
        <begin position="50"/>
        <end position="61"/>
    </location>
</feature>
<name>A0A2P6TGM2_CHLSO</name>
<feature type="region of interest" description="Disordered" evidence="6">
    <location>
        <begin position="426"/>
        <end position="460"/>
    </location>
</feature>
<keyword evidence="3" id="KW-0378">Hydrolase</keyword>
<evidence type="ECO:0000256" key="4">
    <source>
        <dbReference type="ARBA" id="ARBA00022853"/>
    </source>
</evidence>
<dbReference type="Proteomes" id="UP000239899">
    <property type="component" value="Unassembled WGS sequence"/>
</dbReference>
<dbReference type="InterPro" id="IPR023696">
    <property type="entry name" value="Ureohydrolase_dom_sf"/>
</dbReference>
<feature type="region of interest" description="Disordered" evidence="6">
    <location>
        <begin position="1"/>
        <end position="63"/>
    </location>
</feature>